<dbReference type="AlphaFoldDB" id="A0A6C0M112"/>
<proteinExistence type="predicted"/>
<dbReference type="InterPro" id="IPR046163">
    <property type="entry name" value="DUF6165"/>
</dbReference>
<protein>
    <submittedName>
        <fullName evidence="1">Uncharacterized protein</fullName>
    </submittedName>
</protein>
<name>A0A6C0M112_9ZZZZ</name>
<dbReference type="Pfam" id="PF19662">
    <property type="entry name" value="DUF6165"/>
    <property type="match status" value="1"/>
</dbReference>
<sequence length="213" mass="24516">MSACVYLPTSIGEAIDKLTILDIKLERISDANRKADVQREHDALLKHATLTEFIQTHTDLYNTMKKANAIIWDMMDVLRDGASRISGEEYLKTCKDCIEFNDIRFRIKSRINQASNSELREQKSYKVTVFKLSILGLRESHADISTVHRILQRPMQYYGMLYDEVQMTTDADNGANVIVNLNDFSHIVSDEPRLKQHIYDALNVSDAIMDRLM</sequence>
<accession>A0A6C0M112</accession>
<reference evidence="1" key="1">
    <citation type="journal article" date="2020" name="Nature">
        <title>Giant virus diversity and host interactions through global metagenomics.</title>
        <authorList>
            <person name="Schulz F."/>
            <person name="Roux S."/>
            <person name="Paez-Espino D."/>
            <person name="Jungbluth S."/>
            <person name="Walsh D.A."/>
            <person name="Denef V.J."/>
            <person name="McMahon K.D."/>
            <person name="Konstantinidis K.T."/>
            <person name="Eloe-Fadrosh E.A."/>
            <person name="Kyrpides N.C."/>
            <person name="Woyke T."/>
        </authorList>
    </citation>
    <scope>NUCLEOTIDE SEQUENCE</scope>
    <source>
        <strain evidence="1">GVMAG-S-1035124-57</strain>
    </source>
</reference>
<organism evidence="1">
    <name type="scientific">viral metagenome</name>
    <dbReference type="NCBI Taxonomy" id="1070528"/>
    <lineage>
        <taxon>unclassified sequences</taxon>
        <taxon>metagenomes</taxon>
        <taxon>organismal metagenomes</taxon>
    </lineage>
</organism>
<evidence type="ECO:0000313" key="1">
    <source>
        <dbReference type="EMBL" id="QHU36719.1"/>
    </source>
</evidence>
<dbReference type="EMBL" id="MN740631">
    <property type="protein sequence ID" value="QHU36719.1"/>
    <property type="molecule type" value="Genomic_DNA"/>
</dbReference>